<keyword evidence="4 6" id="KW-0378">Hydrolase</keyword>
<feature type="binding site" evidence="6">
    <location>
        <position position="63"/>
    </location>
    <ligand>
        <name>substrate</name>
    </ligand>
</feature>
<dbReference type="EC" id="3.5.1.2" evidence="3 6"/>
<evidence type="ECO:0000256" key="4">
    <source>
        <dbReference type="ARBA" id="ARBA00022801"/>
    </source>
</evidence>
<evidence type="ECO:0000256" key="5">
    <source>
        <dbReference type="ARBA" id="ARBA00049534"/>
    </source>
</evidence>
<gene>
    <name evidence="6" type="primary">glsA</name>
    <name evidence="7" type="ORF">JKA74_04485</name>
</gene>
<name>A0A934WWC5_9BACT</name>
<dbReference type="NCBIfam" id="TIGR03814">
    <property type="entry name" value="Gln_ase"/>
    <property type="match status" value="1"/>
</dbReference>
<keyword evidence="8" id="KW-1185">Reference proteome</keyword>
<dbReference type="RefSeq" id="WP_201429951.1">
    <property type="nucleotide sequence ID" value="NZ_JAEQBW010000001.1"/>
</dbReference>
<evidence type="ECO:0000256" key="3">
    <source>
        <dbReference type="ARBA" id="ARBA00012918"/>
    </source>
</evidence>
<keyword evidence="6" id="KW-0007">Acetylation</keyword>
<dbReference type="PANTHER" id="PTHR12544:SF29">
    <property type="entry name" value="GLUTAMINASE"/>
    <property type="match status" value="1"/>
</dbReference>
<dbReference type="InterPro" id="IPR015868">
    <property type="entry name" value="Glutaminase"/>
</dbReference>
<comment type="catalytic activity">
    <reaction evidence="5 6">
        <text>L-glutamine + H2O = L-glutamate + NH4(+)</text>
        <dbReference type="Rhea" id="RHEA:15889"/>
        <dbReference type="ChEBI" id="CHEBI:15377"/>
        <dbReference type="ChEBI" id="CHEBI:28938"/>
        <dbReference type="ChEBI" id="CHEBI:29985"/>
        <dbReference type="ChEBI" id="CHEBI:58359"/>
        <dbReference type="EC" id="3.5.1.2"/>
    </reaction>
</comment>
<protein>
    <recommendedName>
        <fullName evidence="3 6">Glutaminase</fullName>
        <ecNumber evidence="3 6">3.5.1.2</ecNumber>
    </recommendedName>
</protein>
<comment type="caution">
    <text evidence="7">The sequence shown here is derived from an EMBL/GenBank/DDBJ whole genome shotgun (WGS) entry which is preliminary data.</text>
</comment>
<reference evidence="7" key="1">
    <citation type="submission" date="2021-01" db="EMBL/GenBank/DDBJ databases">
        <title>Marivirga aurantiaca sp. nov., isolated from intertidal surface sediments.</title>
        <authorList>
            <person name="Zhang M."/>
        </authorList>
    </citation>
    <scope>NUCLEOTIDE SEQUENCE</scope>
    <source>
        <strain evidence="7">S37H4</strain>
    </source>
</reference>
<feature type="binding site" evidence="6">
    <location>
        <position position="164"/>
    </location>
    <ligand>
        <name>substrate</name>
    </ligand>
</feature>
<sequence length="304" mass="34294">MDYNQIFNKIRKELEKLPHKGKVADYIPELAKIDPDKLGVHLTTIDDQHYCFGDADEKFSIQSIAKVLSLAMAYKQEDEKLWKRVGVEPSGTPFNSLLQLEHDNGKPRNPMINSGALVVCDVLVSYLKNPKEEFLEFVRKVSGIPDLQYSEKIASSERSMSYINTALINLMKYFGNIHNDIEVVMDFYVNLCSIEMTCKELAHTFLFLANDGVNPYSKERIITASKTKRINAIMQLCGFYDQAGDFSFKIGLPGKSGVGGGIVAVHPGKYSIVVWSPRLNKQGNSSKGMEFLEMFTTETKYSIF</sequence>
<dbReference type="PANTHER" id="PTHR12544">
    <property type="entry name" value="GLUTAMINASE"/>
    <property type="match status" value="1"/>
</dbReference>
<feature type="binding site" evidence="6">
    <location>
        <position position="188"/>
    </location>
    <ligand>
        <name>substrate</name>
    </ligand>
</feature>
<evidence type="ECO:0000313" key="8">
    <source>
        <dbReference type="Proteomes" id="UP000611723"/>
    </source>
</evidence>
<evidence type="ECO:0000313" key="7">
    <source>
        <dbReference type="EMBL" id="MBK6264284.1"/>
    </source>
</evidence>
<dbReference type="Gene3D" id="3.40.710.10">
    <property type="entry name" value="DD-peptidase/beta-lactamase superfamily"/>
    <property type="match status" value="1"/>
</dbReference>
<dbReference type="FunFam" id="3.40.710.10:FF:000005">
    <property type="entry name" value="Glutaminase"/>
    <property type="match status" value="1"/>
</dbReference>
<feature type="binding site" evidence="6">
    <location>
        <position position="113"/>
    </location>
    <ligand>
        <name>substrate</name>
    </ligand>
</feature>
<comment type="subunit">
    <text evidence="2 6">Homotetramer.</text>
</comment>
<comment type="similarity">
    <text evidence="1 6">Belongs to the glutaminase family.</text>
</comment>
<proteinExistence type="inferred from homology"/>
<dbReference type="Pfam" id="PF04960">
    <property type="entry name" value="Glutaminase"/>
    <property type="match status" value="1"/>
</dbReference>
<evidence type="ECO:0000256" key="6">
    <source>
        <dbReference type="HAMAP-Rule" id="MF_00313"/>
    </source>
</evidence>
<dbReference type="SUPFAM" id="SSF56601">
    <property type="entry name" value="beta-lactamase/transpeptidase-like"/>
    <property type="match status" value="1"/>
</dbReference>
<feature type="binding site" evidence="6">
    <location>
        <position position="157"/>
    </location>
    <ligand>
        <name>substrate</name>
    </ligand>
</feature>
<dbReference type="NCBIfam" id="NF002132">
    <property type="entry name" value="PRK00971.1-1"/>
    <property type="match status" value="1"/>
</dbReference>
<dbReference type="NCBIfam" id="NF002133">
    <property type="entry name" value="PRK00971.1-2"/>
    <property type="match status" value="1"/>
</dbReference>
<dbReference type="AlphaFoldDB" id="A0A934WWC5"/>
<dbReference type="GO" id="GO:0006543">
    <property type="term" value="P:L-glutamine catabolic process"/>
    <property type="evidence" value="ECO:0007669"/>
    <property type="project" value="TreeGrafter"/>
</dbReference>
<dbReference type="InterPro" id="IPR012338">
    <property type="entry name" value="Beta-lactam/transpept-like"/>
</dbReference>
<evidence type="ECO:0000256" key="1">
    <source>
        <dbReference type="ARBA" id="ARBA00011076"/>
    </source>
</evidence>
<accession>A0A934WWC5</accession>
<dbReference type="Proteomes" id="UP000611723">
    <property type="component" value="Unassembled WGS sequence"/>
</dbReference>
<feature type="binding site" evidence="6">
    <location>
        <position position="240"/>
    </location>
    <ligand>
        <name>substrate</name>
    </ligand>
</feature>
<dbReference type="HAMAP" id="MF_00313">
    <property type="entry name" value="Glutaminase"/>
    <property type="match status" value="1"/>
</dbReference>
<organism evidence="7 8">
    <name type="scientific">Marivirga aurantiaca</name>
    <dbReference type="NCBI Taxonomy" id="2802615"/>
    <lineage>
        <taxon>Bacteria</taxon>
        <taxon>Pseudomonadati</taxon>
        <taxon>Bacteroidota</taxon>
        <taxon>Cytophagia</taxon>
        <taxon>Cytophagales</taxon>
        <taxon>Marivirgaceae</taxon>
        <taxon>Marivirga</taxon>
    </lineage>
</organism>
<dbReference type="EMBL" id="JAEQBW010000001">
    <property type="protein sequence ID" value="MBK6264284.1"/>
    <property type="molecule type" value="Genomic_DNA"/>
</dbReference>
<evidence type="ECO:0000256" key="2">
    <source>
        <dbReference type="ARBA" id="ARBA00011881"/>
    </source>
</evidence>
<dbReference type="GO" id="GO:0006537">
    <property type="term" value="P:glutamate biosynthetic process"/>
    <property type="evidence" value="ECO:0007669"/>
    <property type="project" value="TreeGrafter"/>
</dbReference>
<feature type="binding site" evidence="6">
    <location>
        <position position="258"/>
    </location>
    <ligand>
        <name>substrate</name>
    </ligand>
</feature>
<dbReference type="GO" id="GO:0004359">
    <property type="term" value="F:glutaminase activity"/>
    <property type="evidence" value="ECO:0007669"/>
    <property type="project" value="UniProtKB-UniRule"/>
</dbReference>